<keyword evidence="5" id="KW-0443">Lipid metabolism</keyword>
<comment type="caution">
    <text evidence="9">The sequence shown here is derived from an EMBL/GenBank/DDBJ whole genome shotgun (WGS) entry which is preliminary data.</text>
</comment>
<feature type="transmembrane region" description="Helical" evidence="7">
    <location>
        <begin position="50"/>
        <end position="73"/>
    </location>
</feature>
<evidence type="ECO:0000313" key="9">
    <source>
        <dbReference type="EMBL" id="MFD2416050.1"/>
    </source>
</evidence>
<keyword evidence="4 9" id="KW-0560">Oxidoreductase</keyword>
<gene>
    <name evidence="9" type="ORF">ACFSXZ_06895</name>
</gene>
<evidence type="ECO:0000259" key="8">
    <source>
        <dbReference type="Pfam" id="PF04116"/>
    </source>
</evidence>
<dbReference type="InterPro" id="IPR006694">
    <property type="entry name" value="Fatty_acid_hydroxylase"/>
</dbReference>
<evidence type="ECO:0000313" key="10">
    <source>
        <dbReference type="Proteomes" id="UP001597417"/>
    </source>
</evidence>
<dbReference type="EC" id="1.-.-.-" evidence="9"/>
<keyword evidence="10" id="KW-1185">Reference proteome</keyword>
<evidence type="ECO:0000256" key="4">
    <source>
        <dbReference type="ARBA" id="ARBA00023002"/>
    </source>
</evidence>
<keyword evidence="3 7" id="KW-1133">Transmembrane helix</keyword>
<feature type="transmembrane region" description="Helical" evidence="7">
    <location>
        <begin position="141"/>
        <end position="170"/>
    </location>
</feature>
<dbReference type="Pfam" id="PF04116">
    <property type="entry name" value="FA_hydroxylase"/>
    <property type="match status" value="1"/>
</dbReference>
<protein>
    <submittedName>
        <fullName evidence="9">Sterol desaturase family protein</fullName>
        <ecNumber evidence="9">1.-.-.-</ecNumber>
    </submittedName>
</protein>
<evidence type="ECO:0000256" key="3">
    <source>
        <dbReference type="ARBA" id="ARBA00022989"/>
    </source>
</evidence>
<dbReference type="EMBL" id="JBHUKR010000004">
    <property type="protein sequence ID" value="MFD2416050.1"/>
    <property type="molecule type" value="Genomic_DNA"/>
</dbReference>
<accession>A0ABW5FPF2</accession>
<evidence type="ECO:0000256" key="6">
    <source>
        <dbReference type="ARBA" id="ARBA00023136"/>
    </source>
</evidence>
<dbReference type="PANTHER" id="PTHR21624:SF1">
    <property type="entry name" value="ALKYLGLYCEROL MONOOXYGENASE"/>
    <property type="match status" value="1"/>
</dbReference>
<evidence type="ECO:0000256" key="5">
    <source>
        <dbReference type="ARBA" id="ARBA00023098"/>
    </source>
</evidence>
<feature type="transmembrane region" description="Helical" evidence="7">
    <location>
        <begin position="12"/>
        <end position="29"/>
    </location>
</feature>
<proteinExistence type="predicted"/>
<dbReference type="InterPro" id="IPR051689">
    <property type="entry name" value="Sterol_desaturase/TMEM195"/>
</dbReference>
<name>A0ABW5FPF2_9PSEU</name>
<dbReference type="Proteomes" id="UP001597417">
    <property type="component" value="Unassembled WGS sequence"/>
</dbReference>
<organism evidence="9 10">
    <name type="scientific">Amycolatopsis pigmentata</name>
    <dbReference type="NCBI Taxonomy" id="450801"/>
    <lineage>
        <taxon>Bacteria</taxon>
        <taxon>Bacillati</taxon>
        <taxon>Actinomycetota</taxon>
        <taxon>Actinomycetes</taxon>
        <taxon>Pseudonocardiales</taxon>
        <taxon>Pseudonocardiaceae</taxon>
        <taxon>Amycolatopsis</taxon>
    </lineage>
</organism>
<keyword evidence="6 7" id="KW-0472">Membrane</keyword>
<keyword evidence="2 7" id="KW-0812">Transmembrane</keyword>
<evidence type="ECO:0000256" key="1">
    <source>
        <dbReference type="ARBA" id="ARBA00004127"/>
    </source>
</evidence>
<feature type="transmembrane region" description="Helical" evidence="7">
    <location>
        <begin position="85"/>
        <end position="102"/>
    </location>
</feature>
<dbReference type="RefSeq" id="WP_378262412.1">
    <property type="nucleotide sequence ID" value="NZ_JBHUKR010000004.1"/>
</dbReference>
<reference evidence="10" key="1">
    <citation type="journal article" date="2019" name="Int. J. Syst. Evol. Microbiol.">
        <title>The Global Catalogue of Microorganisms (GCM) 10K type strain sequencing project: providing services to taxonomists for standard genome sequencing and annotation.</title>
        <authorList>
            <consortium name="The Broad Institute Genomics Platform"/>
            <consortium name="The Broad Institute Genome Sequencing Center for Infectious Disease"/>
            <person name="Wu L."/>
            <person name="Ma J."/>
        </authorList>
    </citation>
    <scope>NUCLEOTIDE SEQUENCE [LARGE SCALE GENOMIC DNA]</scope>
    <source>
        <strain evidence="10">CGMCC 4.7645</strain>
    </source>
</reference>
<evidence type="ECO:0000256" key="7">
    <source>
        <dbReference type="SAM" id="Phobius"/>
    </source>
</evidence>
<feature type="domain" description="Fatty acid hydroxylase" evidence="8">
    <location>
        <begin position="89"/>
        <end position="221"/>
    </location>
</feature>
<evidence type="ECO:0000256" key="2">
    <source>
        <dbReference type="ARBA" id="ARBA00022692"/>
    </source>
</evidence>
<dbReference type="GO" id="GO:0016491">
    <property type="term" value="F:oxidoreductase activity"/>
    <property type="evidence" value="ECO:0007669"/>
    <property type="project" value="UniProtKB-KW"/>
</dbReference>
<sequence length="296" mass="34307">MTLWDQINEPVTYAIPFFLLAVVVEALSLRHDTHDRRGFDKTDTRTSLTMGVVSLLFNGGGRALALIGYAVLYVASPFRLDPHNWLVWAGVMVGVDLIWYVYHRMSHRIRLMWAAHQVHHNSRYFNYSTALRQKWNPWFELLLWTPLPVLGVPPWMIFTAFSVNLIYQFWVHTETIGKLPRWFEFVFNTPSHHRVHHASDPEYLDKNFGGIFIIWDRLFGSFRAETFRPTYGLTKNIDSDNVLTLQYYEFGALWRDLRAAKGPRDRFGYLFGPPGWQPALSPAVTTEEAGEGAGSR</sequence>
<comment type="subcellular location">
    <subcellularLocation>
        <location evidence="1">Endomembrane system</location>
        <topology evidence="1">Multi-pass membrane protein</topology>
    </subcellularLocation>
</comment>
<dbReference type="PANTHER" id="PTHR21624">
    <property type="entry name" value="STEROL DESATURASE-RELATED PROTEIN"/>
    <property type="match status" value="1"/>
</dbReference>